<dbReference type="EMBL" id="QRHE01000001">
    <property type="protein sequence ID" value="RHF53348.1"/>
    <property type="molecule type" value="Genomic_DNA"/>
</dbReference>
<proteinExistence type="predicted"/>
<evidence type="ECO:0000259" key="2">
    <source>
        <dbReference type="SMART" id="SM00849"/>
    </source>
</evidence>
<evidence type="ECO:0000256" key="1">
    <source>
        <dbReference type="ARBA" id="ARBA00022801"/>
    </source>
</evidence>
<dbReference type="SMART" id="SM01027">
    <property type="entry name" value="Beta-Casp"/>
    <property type="match status" value="1"/>
</dbReference>
<dbReference type="Pfam" id="PF00753">
    <property type="entry name" value="Lactamase_B"/>
    <property type="match status" value="1"/>
</dbReference>
<dbReference type="InterPro" id="IPR050698">
    <property type="entry name" value="MBL"/>
</dbReference>
<dbReference type="PANTHER" id="PTHR11203:SF37">
    <property type="entry name" value="INTEGRATOR COMPLEX SUBUNIT 11"/>
    <property type="match status" value="1"/>
</dbReference>
<keyword evidence="1 4" id="KW-0378">Hydrolase</keyword>
<evidence type="ECO:0000259" key="3">
    <source>
        <dbReference type="SMART" id="SM01027"/>
    </source>
</evidence>
<dbReference type="RefSeq" id="WP_118174315.1">
    <property type="nucleotide sequence ID" value="NZ_JAQEAO010000016.1"/>
</dbReference>
<dbReference type="InterPro" id="IPR036866">
    <property type="entry name" value="RibonucZ/Hydroxyglut_hydro"/>
</dbReference>
<dbReference type="SMART" id="SM00849">
    <property type="entry name" value="Lactamase_B"/>
    <property type="match status" value="1"/>
</dbReference>
<feature type="domain" description="Beta-Casp" evidence="3">
    <location>
        <begin position="252"/>
        <end position="378"/>
    </location>
</feature>
<sequence length="537" mass="60175">MRLEFLGAAHTVTGSCYLLETGEDRYLIDCGMFQGSKRIREYNYEEFSFNPADIDGVLLTHAHVDHCGLVPKLVREGFKGTVYATQATCDLAKIMLPDSAHIQESDAEMLNRKGQRRGDAPVEPLYGINDALDALKQFSPVPYDQELRLSDNLRVFFRDAGHILGSAILEIYVKEGGKETKLVFSGDLGQPDQPLLRDPTIIHGADFVITESTYGDRLHQLYDKETALIEIVNETMDRGGNLIIPSFAVGRTQTLLYYFYRLHCEGRLDPDIPIIIDSPLAINATRVFLKNFRDFDEDALKVFGKNGKVPDFPQVRLCETAAESRALNSSEGSAIIISASGMADAGRVLHHLKHNLWRPESTILFVGYQAEGCLGRRLIDGITRVRVLGEEIAVKAQIKSLDGFSAHADANQIMSWLGEITSPKPAKIFIVHGEATAQGALKSRIQKELGIECYVPFRGDLAKITGRTAEIIPSNIPAVSVEKEMEDVLRDFDSDYRQLRRRVMHYVVRQPKMMEPVIKVMSKARNYIRKLFAPFNI</sequence>
<dbReference type="Gene3D" id="3.60.15.10">
    <property type="entry name" value="Ribonuclease Z/Hydroxyacylglutathione hydrolase-like"/>
    <property type="match status" value="1"/>
</dbReference>
<dbReference type="Proteomes" id="UP000283442">
    <property type="component" value="Unassembled WGS sequence"/>
</dbReference>
<dbReference type="Pfam" id="PF07521">
    <property type="entry name" value="RMMBL"/>
    <property type="match status" value="1"/>
</dbReference>
<gene>
    <name evidence="4" type="ORF">DW674_00340</name>
</gene>
<comment type="caution">
    <text evidence="4">The sequence shown here is derived from an EMBL/GenBank/DDBJ whole genome shotgun (WGS) entry which is preliminary data.</text>
</comment>
<name>A0A414NZD4_9FIRM</name>
<dbReference type="CDD" id="cd16295">
    <property type="entry name" value="TTHA0252-CPSF-like_MBL-fold"/>
    <property type="match status" value="1"/>
</dbReference>
<evidence type="ECO:0000313" key="5">
    <source>
        <dbReference type="Proteomes" id="UP000283442"/>
    </source>
</evidence>
<dbReference type="GO" id="GO:0004521">
    <property type="term" value="F:RNA endonuclease activity"/>
    <property type="evidence" value="ECO:0007669"/>
    <property type="project" value="TreeGrafter"/>
</dbReference>
<dbReference type="InterPro" id="IPR011108">
    <property type="entry name" value="RMMBL"/>
</dbReference>
<dbReference type="OrthoDB" id="9803916at2"/>
<dbReference type="InterPro" id="IPR022712">
    <property type="entry name" value="Beta_Casp"/>
</dbReference>
<organism evidence="4 5">
    <name type="scientific">Mitsuokella multacida</name>
    <dbReference type="NCBI Taxonomy" id="52226"/>
    <lineage>
        <taxon>Bacteria</taxon>
        <taxon>Bacillati</taxon>
        <taxon>Bacillota</taxon>
        <taxon>Negativicutes</taxon>
        <taxon>Selenomonadales</taxon>
        <taxon>Selenomonadaceae</taxon>
        <taxon>Mitsuokella</taxon>
    </lineage>
</organism>
<dbReference type="GO" id="GO:0016787">
    <property type="term" value="F:hydrolase activity"/>
    <property type="evidence" value="ECO:0007669"/>
    <property type="project" value="UniProtKB-KW"/>
</dbReference>
<dbReference type="InterPro" id="IPR001279">
    <property type="entry name" value="Metallo-B-lactamas"/>
</dbReference>
<dbReference type="Gene3D" id="3.40.50.10890">
    <property type="match status" value="1"/>
</dbReference>
<protein>
    <submittedName>
        <fullName evidence="4">MBL fold metallo-hydrolase</fullName>
    </submittedName>
</protein>
<evidence type="ECO:0000313" key="4">
    <source>
        <dbReference type="EMBL" id="RHF53348.1"/>
    </source>
</evidence>
<dbReference type="PANTHER" id="PTHR11203">
    <property type="entry name" value="CLEAVAGE AND POLYADENYLATION SPECIFICITY FACTOR FAMILY MEMBER"/>
    <property type="match status" value="1"/>
</dbReference>
<dbReference type="SUPFAM" id="SSF56281">
    <property type="entry name" value="Metallo-hydrolase/oxidoreductase"/>
    <property type="match status" value="1"/>
</dbReference>
<dbReference type="PROSITE" id="PS51257">
    <property type="entry name" value="PROKAR_LIPOPROTEIN"/>
    <property type="match status" value="1"/>
</dbReference>
<dbReference type="Pfam" id="PF10996">
    <property type="entry name" value="Beta-Casp"/>
    <property type="match status" value="1"/>
</dbReference>
<feature type="domain" description="Metallo-beta-lactamase" evidence="2">
    <location>
        <begin position="13"/>
        <end position="236"/>
    </location>
</feature>
<accession>A0A414NZD4</accession>
<reference evidence="4 5" key="1">
    <citation type="submission" date="2018-08" db="EMBL/GenBank/DDBJ databases">
        <title>A genome reference for cultivated species of the human gut microbiota.</title>
        <authorList>
            <person name="Zou Y."/>
            <person name="Xue W."/>
            <person name="Luo G."/>
        </authorList>
    </citation>
    <scope>NUCLEOTIDE SEQUENCE [LARGE SCALE GENOMIC DNA]</scope>
    <source>
        <strain evidence="4 5">AM25-21AC</strain>
    </source>
</reference>
<dbReference type="AlphaFoldDB" id="A0A414NZD4"/>